<dbReference type="EMBL" id="JGZT01000006">
    <property type="protein sequence ID" value="KFJ02668.1"/>
    <property type="molecule type" value="Genomic_DNA"/>
</dbReference>
<dbReference type="Proteomes" id="UP000029003">
    <property type="component" value="Unassembled WGS sequence"/>
</dbReference>
<organism evidence="1 2">
    <name type="scientific">Bifidobacterium thermacidophilum subsp. thermacidophilum</name>
    <dbReference type="NCBI Taxonomy" id="79262"/>
    <lineage>
        <taxon>Bacteria</taxon>
        <taxon>Bacillati</taxon>
        <taxon>Actinomycetota</taxon>
        <taxon>Actinomycetes</taxon>
        <taxon>Bifidobacteriales</taxon>
        <taxon>Bifidobacteriaceae</taxon>
        <taxon>Bifidobacterium</taxon>
    </lineage>
</organism>
<name>A0A087E4G7_9BIFI</name>
<accession>A0A087E4G7</accession>
<evidence type="ECO:0000313" key="2">
    <source>
        <dbReference type="Proteomes" id="UP000029003"/>
    </source>
</evidence>
<sequence length="64" mass="7042">MGWFESGGFTVKAGAADGTYRFRVTFHGSETAGKDELAETVSKTDLLGMRREISRALKQDKEEA</sequence>
<proteinExistence type="predicted"/>
<evidence type="ECO:0000313" key="1">
    <source>
        <dbReference type="EMBL" id="KFJ02668.1"/>
    </source>
</evidence>
<gene>
    <name evidence="1" type="ORF">THER5_1131</name>
</gene>
<comment type="caution">
    <text evidence="1">The sequence shown here is derived from an EMBL/GenBank/DDBJ whole genome shotgun (WGS) entry which is preliminary data.</text>
</comment>
<reference evidence="1 2" key="1">
    <citation type="submission" date="2014-03" db="EMBL/GenBank/DDBJ databases">
        <title>Genomics of Bifidobacteria.</title>
        <authorList>
            <person name="Ventura M."/>
            <person name="Milani C."/>
            <person name="Lugli G.A."/>
        </authorList>
    </citation>
    <scope>NUCLEOTIDE SEQUENCE [LARGE SCALE GENOMIC DNA]</scope>
    <source>
        <strain evidence="1 2">LMG 21395</strain>
    </source>
</reference>
<dbReference type="RefSeq" id="WP_029576411.1">
    <property type="nucleotide sequence ID" value="NZ_JGZT01000006.1"/>
</dbReference>
<protein>
    <submittedName>
        <fullName evidence="1">Uncharacterized protein</fullName>
    </submittedName>
</protein>
<dbReference type="AlphaFoldDB" id="A0A087E4G7"/>